<proteinExistence type="inferred from homology"/>
<dbReference type="OrthoDB" id="1924260at2759"/>
<name>A0A284QN21_ARMOS</name>
<keyword evidence="3" id="KW-0808">Transferase</keyword>
<keyword evidence="2" id="KW-0637">Prenyltransferase</keyword>
<dbReference type="PANTHER" id="PTHR11129:SF3">
    <property type="entry name" value="PROTEIN PRENYLTRANSFERASE ALPHA SUBUNIT REPEAT-CONTAINING PROTEIN 1"/>
    <property type="match status" value="1"/>
</dbReference>
<accession>A0A284QN21</accession>
<dbReference type="PROSITE" id="PS51147">
    <property type="entry name" value="PFTA"/>
    <property type="match status" value="1"/>
</dbReference>
<evidence type="ECO:0000313" key="6">
    <source>
        <dbReference type="Proteomes" id="UP000219338"/>
    </source>
</evidence>
<dbReference type="GO" id="GO:0008318">
    <property type="term" value="F:protein prenyltransferase activity"/>
    <property type="evidence" value="ECO:0007669"/>
    <property type="project" value="InterPro"/>
</dbReference>
<sequence>MTDSEGLVYSLSTILHDLPASIEILPGRIEEWLSSDPDRNKLPFLLSEGHLGIPQKMLYKLYLKATAMFTAARQQTQDHSALIASSIIILLANSAHQTALNTRKRLIVSGNLDPNKELALIGTMISGNRECAKQSVIWAHRRWIFEYLYPPNPPSLPHTQLPRALVRDELQILAQSCESYPRNYYAWTHRSYCMQSMMDLVTTTSDPAAEAIMQEEFLNLLHWVDLHVSDYSAMHYLSLFVQRFSMLQSSAPSLQSMNLISLFDHAMTLLSSYPNHEALWMFIRSIIASAALVDRAAMIARVESSSKGDGTYGLQLLTFIQSLLTD</sequence>
<dbReference type="Proteomes" id="UP000219338">
    <property type="component" value="Unassembled WGS sequence"/>
</dbReference>
<evidence type="ECO:0000256" key="2">
    <source>
        <dbReference type="ARBA" id="ARBA00022602"/>
    </source>
</evidence>
<dbReference type="InterPro" id="IPR002088">
    <property type="entry name" value="Prenyl_trans_a"/>
</dbReference>
<gene>
    <name evidence="5" type="ORF">ARMOST_01109</name>
</gene>
<evidence type="ECO:0000256" key="1">
    <source>
        <dbReference type="ARBA" id="ARBA00006734"/>
    </source>
</evidence>
<dbReference type="Pfam" id="PF01239">
    <property type="entry name" value="PPTA"/>
    <property type="match status" value="1"/>
</dbReference>
<keyword evidence="6" id="KW-1185">Reference proteome</keyword>
<dbReference type="PANTHER" id="PTHR11129">
    <property type="entry name" value="PROTEIN FARNESYLTRANSFERASE ALPHA SUBUNIT/RAB GERANYLGERANYL TRANSFERASE ALPHA SUBUNIT"/>
    <property type="match status" value="1"/>
</dbReference>
<protein>
    <recommendedName>
        <fullName evidence="7">Protein prenylyltransferase</fullName>
    </recommendedName>
</protein>
<dbReference type="EMBL" id="FUEG01000001">
    <property type="protein sequence ID" value="SJK97854.1"/>
    <property type="molecule type" value="Genomic_DNA"/>
</dbReference>
<evidence type="ECO:0000256" key="4">
    <source>
        <dbReference type="ARBA" id="ARBA00022737"/>
    </source>
</evidence>
<comment type="similarity">
    <text evidence="1">Belongs to the protein prenyltransferase subunit alpha family.</text>
</comment>
<dbReference type="SUPFAM" id="SSF48439">
    <property type="entry name" value="Protein prenylyltransferase"/>
    <property type="match status" value="1"/>
</dbReference>
<keyword evidence="4" id="KW-0677">Repeat</keyword>
<dbReference type="GO" id="GO:0005737">
    <property type="term" value="C:cytoplasm"/>
    <property type="evidence" value="ECO:0007669"/>
    <property type="project" value="TreeGrafter"/>
</dbReference>
<evidence type="ECO:0000313" key="5">
    <source>
        <dbReference type="EMBL" id="SJK97854.1"/>
    </source>
</evidence>
<dbReference type="OMA" id="ETYPRNY"/>
<dbReference type="AlphaFoldDB" id="A0A284QN21"/>
<reference evidence="6" key="1">
    <citation type="journal article" date="2017" name="Nat. Ecol. Evol.">
        <title>Genome expansion and lineage-specific genetic innovations in the forest pathogenic fungi Armillaria.</title>
        <authorList>
            <person name="Sipos G."/>
            <person name="Prasanna A.N."/>
            <person name="Walter M.C."/>
            <person name="O'Connor E."/>
            <person name="Balint B."/>
            <person name="Krizsan K."/>
            <person name="Kiss B."/>
            <person name="Hess J."/>
            <person name="Varga T."/>
            <person name="Slot J."/>
            <person name="Riley R."/>
            <person name="Boka B."/>
            <person name="Rigling D."/>
            <person name="Barry K."/>
            <person name="Lee J."/>
            <person name="Mihaltcheva S."/>
            <person name="LaButti K."/>
            <person name="Lipzen A."/>
            <person name="Waldron R."/>
            <person name="Moloney N.M."/>
            <person name="Sperisen C."/>
            <person name="Kredics L."/>
            <person name="Vagvoelgyi C."/>
            <person name="Patrignani A."/>
            <person name="Fitzpatrick D."/>
            <person name="Nagy I."/>
            <person name="Doyle S."/>
            <person name="Anderson J.B."/>
            <person name="Grigoriev I.V."/>
            <person name="Gueldener U."/>
            <person name="Muensterkoetter M."/>
            <person name="Nagy L.G."/>
        </authorList>
    </citation>
    <scope>NUCLEOTIDE SEQUENCE [LARGE SCALE GENOMIC DNA]</scope>
    <source>
        <strain evidence="6">C18/9</strain>
    </source>
</reference>
<dbReference type="Gene3D" id="1.25.40.120">
    <property type="entry name" value="Protein prenylyltransferase"/>
    <property type="match status" value="1"/>
</dbReference>
<evidence type="ECO:0008006" key="7">
    <source>
        <dbReference type="Google" id="ProtNLM"/>
    </source>
</evidence>
<organism evidence="5 6">
    <name type="scientific">Armillaria ostoyae</name>
    <name type="common">Armillaria root rot fungus</name>
    <dbReference type="NCBI Taxonomy" id="47428"/>
    <lineage>
        <taxon>Eukaryota</taxon>
        <taxon>Fungi</taxon>
        <taxon>Dikarya</taxon>
        <taxon>Basidiomycota</taxon>
        <taxon>Agaricomycotina</taxon>
        <taxon>Agaricomycetes</taxon>
        <taxon>Agaricomycetidae</taxon>
        <taxon>Agaricales</taxon>
        <taxon>Marasmiineae</taxon>
        <taxon>Physalacriaceae</taxon>
        <taxon>Armillaria</taxon>
    </lineage>
</organism>
<evidence type="ECO:0000256" key="3">
    <source>
        <dbReference type="ARBA" id="ARBA00022679"/>
    </source>
</evidence>